<dbReference type="Pfam" id="PF10117">
    <property type="entry name" value="McrBC"/>
    <property type="match status" value="1"/>
</dbReference>
<dbReference type="PANTHER" id="PTHR38733:SF1">
    <property type="entry name" value="TYPE IV METHYL-DIRECTED RESTRICTION ENZYME ECOKMCRBC"/>
    <property type="match status" value="1"/>
</dbReference>
<keyword evidence="2" id="KW-1185">Reference proteome</keyword>
<dbReference type="EMBL" id="CP061169">
    <property type="protein sequence ID" value="QPZ38257.1"/>
    <property type="molecule type" value="Genomic_DNA"/>
</dbReference>
<sequence>MTNFVYLRESESTRIELQSEQLDRLADVSKLLVGRKAWWGDDEASDTENRRIVHIVPRGGAIYEVCVRNAIGAIGLPGLTLIVIPKIPLPHFNYIAAWATGLDPRHEADVVGLEYGQNFGAIVMRWYIDAVASLLRYGLHKGYRERRSTLSSVRGRVHVQSTVKNIYAGKLGIECSYSVFNRDSAENRVLLSACKRVAANAVAYESTRRHARELMYSFQGVGIASRQDFQTASSRAAPRYSLPLQLATEVLKSAGRNLGDGMAHSRTFLVHTPDLVERGVRNALNSFISPMQLQRKKRVLVPTSLSVNPDLYYEPPPFTADIKYKVSSGTWNRADLAQSVFFASAFGATQAAVLNFKNDSTVSLPVVPVGNVNVHALSWEIFPESTPERALLKLAADCEQLMLKTIGASTSSDSETPNRIIDGAY</sequence>
<organism evidence="1 2">
    <name type="scientific">Paramicrobacterium chengjingii</name>
    <dbReference type="NCBI Taxonomy" id="2769067"/>
    <lineage>
        <taxon>Bacteria</taxon>
        <taxon>Bacillati</taxon>
        <taxon>Actinomycetota</taxon>
        <taxon>Actinomycetes</taxon>
        <taxon>Micrococcales</taxon>
        <taxon>Microbacteriaceae</taxon>
        <taxon>Paramicrobacterium</taxon>
    </lineage>
</organism>
<dbReference type="RefSeq" id="WP_166987003.1">
    <property type="nucleotide sequence ID" value="NZ_CP061169.1"/>
</dbReference>
<proteinExistence type="predicted"/>
<evidence type="ECO:0000313" key="2">
    <source>
        <dbReference type="Proteomes" id="UP000662814"/>
    </source>
</evidence>
<gene>
    <name evidence="1" type="ORF">HCR76_15945</name>
</gene>
<accession>A0ABX6YHJ0</accession>
<name>A0ABX6YHJ0_9MICO</name>
<protein>
    <submittedName>
        <fullName evidence="1">Uncharacterized protein</fullName>
    </submittedName>
</protein>
<reference evidence="1 2" key="1">
    <citation type="submission" date="2020-12" db="EMBL/GenBank/DDBJ databases">
        <title>Microbacterium sp. HY060.</title>
        <authorList>
            <person name="Zhou J."/>
        </authorList>
    </citation>
    <scope>NUCLEOTIDE SEQUENCE [LARGE SCALE GENOMIC DNA]</scope>
    <source>
        <strain evidence="1 2">HY60</strain>
    </source>
</reference>
<dbReference type="Proteomes" id="UP000662814">
    <property type="component" value="Chromosome"/>
</dbReference>
<dbReference type="PANTHER" id="PTHR38733">
    <property type="entry name" value="PROTEIN MCRC"/>
    <property type="match status" value="1"/>
</dbReference>
<evidence type="ECO:0000313" key="1">
    <source>
        <dbReference type="EMBL" id="QPZ38257.1"/>
    </source>
</evidence>
<dbReference type="InterPro" id="IPR019292">
    <property type="entry name" value="McrC"/>
</dbReference>